<keyword evidence="2" id="KW-1003">Cell membrane</keyword>
<keyword evidence="14" id="KW-1185">Reference proteome</keyword>
<dbReference type="GeneID" id="109461747"/>
<dbReference type="PRINTS" id="PR00663">
    <property type="entry name" value="GALANINR"/>
</dbReference>
<feature type="transmembrane region" description="Helical" evidence="12">
    <location>
        <begin position="286"/>
        <end position="310"/>
    </location>
</feature>
<dbReference type="PANTHER" id="PTHR45695">
    <property type="entry name" value="LEUCOKININ RECEPTOR-RELATED"/>
    <property type="match status" value="1"/>
</dbReference>
<dbReference type="Proteomes" id="UP000515135">
    <property type="component" value="Unplaced"/>
</dbReference>
<feature type="transmembrane region" description="Helical" evidence="12">
    <location>
        <begin position="149"/>
        <end position="172"/>
    </location>
</feature>
<evidence type="ECO:0000256" key="8">
    <source>
        <dbReference type="ARBA" id="ARBA00023170"/>
    </source>
</evidence>
<evidence type="ECO:0000313" key="14">
    <source>
        <dbReference type="Proteomes" id="UP000515135"/>
    </source>
</evidence>
<dbReference type="OrthoDB" id="8413490at2759"/>
<dbReference type="InterPro" id="IPR017452">
    <property type="entry name" value="GPCR_Rhodpsn_7TM"/>
</dbReference>
<evidence type="ECO:0000256" key="7">
    <source>
        <dbReference type="ARBA" id="ARBA00023157"/>
    </source>
</evidence>
<evidence type="ECO:0000256" key="1">
    <source>
        <dbReference type="ARBA" id="ARBA00004651"/>
    </source>
</evidence>
<dbReference type="SUPFAM" id="SSF81321">
    <property type="entry name" value="Family A G protein-coupled receptor-like"/>
    <property type="match status" value="1"/>
</dbReference>
<dbReference type="InterPro" id="IPR000405">
    <property type="entry name" value="Galanin_rcpt"/>
</dbReference>
<feature type="transmembrane region" description="Helical" evidence="12">
    <location>
        <begin position="249"/>
        <end position="266"/>
    </location>
</feature>
<feature type="transmembrane region" description="Helical" evidence="12">
    <location>
        <begin position="206"/>
        <end position="228"/>
    </location>
</feature>
<evidence type="ECO:0000256" key="9">
    <source>
        <dbReference type="ARBA" id="ARBA00023180"/>
    </source>
</evidence>
<evidence type="ECO:0000256" key="11">
    <source>
        <dbReference type="RuleBase" id="RU000688"/>
    </source>
</evidence>
<dbReference type="KEGG" id="bbel:109461747"/>
<keyword evidence="7" id="KW-1015">Disulfide bond</keyword>
<dbReference type="PROSITE" id="PS00237">
    <property type="entry name" value="G_PROTEIN_RECEP_F1_1"/>
    <property type="match status" value="1"/>
</dbReference>
<evidence type="ECO:0000256" key="2">
    <source>
        <dbReference type="ARBA" id="ARBA00022475"/>
    </source>
</evidence>
<dbReference type="InterPro" id="IPR000276">
    <property type="entry name" value="GPCR_Rhodpsn"/>
</dbReference>
<keyword evidence="9" id="KW-0325">Glycoprotein</keyword>
<feature type="transmembrane region" description="Helical" evidence="12">
    <location>
        <begin position="38"/>
        <end position="59"/>
    </location>
</feature>
<dbReference type="PANTHER" id="PTHR45695:SF23">
    <property type="entry name" value="GALANIN-LIKE G-PROTEIN COUPLED RECEPTOR NPR-9"/>
    <property type="match status" value="1"/>
</dbReference>
<dbReference type="Gene3D" id="1.20.1070.10">
    <property type="entry name" value="Rhodopsin 7-helix transmembrane proteins"/>
    <property type="match status" value="1"/>
</dbReference>
<keyword evidence="10 11" id="KW-0807">Transducer</keyword>
<evidence type="ECO:0000256" key="3">
    <source>
        <dbReference type="ARBA" id="ARBA00022692"/>
    </source>
</evidence>
<gene>
    <name evidence="15" type="primary">LOC109461747</name>
</gene>
<dbReference type="Pfam" id="PF00001">
    <property type="entry name" value="7tm_1"/>
    <property type="match status" value="1"/>
</dbReference>
<sequence>MDAMFSNMTLQNDSSLSNGTEIDPGPIQISWKYYVPPIIFGFIFLVGVAGNFLVIYVVALFKKMRTVTTCYLVNLAVTDLAFLLCCVPFTAVNYVTTSYVFGQAMCKFVNYMMQVTVQATCLTLALLGFDRYIAILHPMLSLTFRRKRVAIIGSAIIWIASFIMTLPTALYYRLVIIPWNGENLKICRPVYPSKAWERGYRIYSMLFLYFLPLAVCLFTCSAIVYRLYNRFQPDTNQMDPQRKKTRRTACMVIGVVAVFAACWLPNHVINLWAMLTEVKEITNTVYWIKVTALILTYINSATNPFIYAMAGDDFRTCVKTAFCAAKEKKQPGLASRTKTPKTTSSSSGRPLMVPAKLRKSPVLVRVEVRTVRPHVEAETTV</sequence>
<dbReference type="RefSeq" id="XP_019613697.1">
    <property type="nucleotide sequence ID" value="XM_019758138.1"/>
</dbReference>
<dbReference type="PROSITE" id="PS50262">
    <property type="entry name" value="G_PROTEIN_RECEP_F1_2"/>
    <property type="match status" value="1"/>
</dbReference>
<evidence type="ECO:0000256" key="4">
    <source>
        <dbReference type="ARBA" id="ARBA00022989"/>
    </source>
</evidence>
<dbReference type="AlphaFoldDB" id="A0A6P4Y4T1"/>
<feature type="transmembrane region" description="Helical" evidence="12">
    <location>
        <begin position="71"/>
        <end position="91"/>
    </location>
</feature>
<keyword evidence="3 11" id="KW-0812">Transmembrane</keyword>
<evidence type="ECO:0000259" key="13">
    <source>
        <dbReference type="PROSITE" id="PS50262"/>
    </source>
</evidence>
<comment type="similarity">
    <text evidence="11">Belongs to the G-protein coupled receptor 1 family.</text>
</comment>
<dbReference type="GO" id="GO:0005886">
    <property type="term" value="C:plasma membrane"/>
    <property type="evidence" value="ECO:0007669"/>
    <property type="project" value="UniProtKB-SubCell"/>
</dbReference>
<evidence type="ECO:0000256" key="6">
    <source>
        <dbReference type="ARBA" id="ARBA00023136"/>
    </source>
</evidence>
<evidence type="ECO:0000256" key="5">
    <source>
        <dbReference type="ARBA" id="ARBA00023040"/>
    </source>
</evidence>
<organism evidence="14 15">
    <name type="scientific">Branchiostoma belcheri</name>
    <name type="common">Amphioxus</name>
    <dbReference type="NCBI Taxonomy" id="7741"/>
    <lineage>
        <taxon>Eukaryota</taxon>
        <taxon>Metazoa</taxon>
        <taxon>Chordata</taxon>
        <taxon>Cephalochordata</taxon>
        <taxon>Leptocardii</taxon>
        <taxon>Amphioxiformes</taxon>
        <taxon>Branchiostomatidae</taxon>
        <taxon>Branchiostoma</taxon>
    </lineage>
</organism>
<comment type="subcellular location">
    <subcellularLocation>
        <location evidence="1">Cell membrane</location>
        <topology evidence="1">Multi-pass membrane protein</topology>
    </subcellularLocation>
</comment>
<feature type="transmembrane region" description="Helical" evidence="12">
    <location>
        <begin position="111"/>
        <end position="129"/>
    </location>
</feature>
<accession>A0A6P4Y4T1</accession>
<keyword evidence="6 12" id="KW-0472">Membrane</keyword>
<name>A0A6P4Y4T1_BRABE</name>
<evidence type="ECO:0000256" key="10">
    <source>
        <dbReference type="ARBA" id="ARBA00023224"/>
    </source>
</evidence>
<keyword evidence="4 12" id="KW-1133">Transmembrane helix</keyword>
<proteinExistence type="inferred from homology"/>
<keyword evidence="5 11" id="KW-0297">G-protein coupled receptor</keyword>
<keyword evidence="8 11" id="KW-0675">Receptor</keyword>
<dbReference type="GO" id="GO:0004930">
    <property type="term" value="F:G protein-coupled receptor activity"/>
    <property type="evidence" value="ECO:0007669"/>
    <property type="project" value="UniProtKB-KW"/>
</dbReference>
<evidence type="ECO:0000313" key="15">
    <source>
        <dbReference type="RefSeq" id="XP_019613697.1"/>
    </source>
</evidence>
<protein>
    <submittedName>
        <fullName evidence="15">Galanin receptor type 1-like</fullName>
    </submittedName>
</protein>
<dbReference type="PRINTS" id="PR00237">
    <property type="entry name" value="GPCRRHODOPSN"/>
</dbReference>
<feature type="domain" description="G-protein coupled receptors family 1 profile" evidence="13">
    <location>
        <begin position="50"/>
        <end position="307"/>
    </location>
</feature>
<evidence type="ECO:0000256" key="12">
    <source>
        <dbReference type="SAM" id="Phobius"/>
    </source>
</evidence>
<reference evidence="15" key="1">
    <citation type="submission" date="2025-08" db="UniProtKB">
        <authorList>
            <consortium name="RefSeq"/>
        </authorList>
    </citation>
    <scope>IDENTIFICATION</scope>
    <source>
        <tissue evidence="15">Gonad</tissue>
    </source>
</reference>